<accession>A0AA85ATG6</accession>
<keyword evidence="2" id="KW-0117">Actin capping</keyword>
<keyword evidence="3" id="KW-0677">Repeat</keyword>
<feature type="compositionally biased region" description="Low complexity" evidence="6">
    <location>
        <begin position="3343"/>
        <end position="3353"/>
    </location>
</feature>
<feature type="coiled-coil region" evidence="5">
    <location>
        <begin position="2330"/>
        <end position="2357"/>
    </location>
</feature>
<dbReference type="InterPro" id="IPR001849">
    <property type="entry name" value="PH_domain"/>
</dbReference>
<dbReference type="InterPro" id="IPR001589">
    <property type="entry name" value="Actinin_actin-bd_CS"/>
</dbReference>
<dbReference type="InterPro" id="IPR011993">
    <property type="entry name" value="PH-like_dom_sf"/>
</dbReference>
<evidence type="ECO:0000313" key="9">
    <source>
        <dbReference type="Proteomes" id="UP000050791"/>
    </source>
</evidence>
<dbReference type="SMART" id="SM00150">
    <property type="entry name" value="SPEC"/>
    <property type="match status" value="5"/>
</dbReference>
<dbReference type="InterPro" id="IPR036872">
    <property type="entry name" value="CH_dom_sf"/>
</dbReference>
<feature type="compositionally biased region" description="Basic and acidic residues" evidence="6">
    <location>
        <begin position="1399"/>
        <end position="1415"/>
    </location>
</feature>
<comment type="similarity">
    <text evidence="1">Belongs to the spectrin family.</text>
</comment>
<evidence type="ECO:0000259" key="8">
    <source>
        <dbReference type="PROSITE" id="PS50021"/>
    </source>
</evidence>
<dbReference type="SUPFAM" id="SSF50729">
    <property type="entry name" value="PH domain-like"/>
    <property type="match status" value="1"/>
</dbReference>
<evidence type="ECO:0000256" key="1">
    <source>
        <dbReference type="ARBA" id="ARBA00006826"/>
    </source>
</evidence>
<dbReference type="FunFam" id="1.10.418.10:FF:000089">
    <property type="entry name" value="Spectrin beta chain"/>
    <property type="match status" value="1"/>
</dbReference>
<feature type="compositionally biased region" description="Acidic residues" evidence="6">
    <location>
        <begin position="1378"/>
        <end position="1398"/>
    </location>
</feature>
<dbReference type="PANTHER" id="PTHR11915">
    <property type="entry name" value="SPECTRIN/FILAMIN RELATED CYTOSKELETAL PROTEIN"/>
    <property type="match status" value="1"/>
</dbReference>
<dbReference type="SUPFAM" id="SSF47576">
    <property type="entry name" value="Calponin-homology domain, CH-domain"/>
    <property type="match status" value="1"/>
</dbReference>
<feature type="compositionally biased region" description="Polar residues" evidence="6">
    <location>
        <begin position="3361"/>
        <end position="3376"/>
    </location>
</feature>
<evidence type="ECO:0000256" key="4">
    <source>
        <dbReference type="ARBA" id="ARBA00023203"/>
    </source>
</evidence>
<keyword evidence="4" id="KW-0009">Actin-binding</keyword>
<dbReference type="GO" id="GO:0016020">
    <property type="term" value="C:membrane"/>
    <property type="evidence" value="ECO:0007669"/>
    <property type="project" value="UniProtKB-ARBA"/>
</dbReference>
<evidence type="ECO:0000259" key="7">
    <source>
        <dbReference type="PROSITE" id="PS50003"/>
    </source>
</evidence>
<feature type="region of interest" description="Disordered" evidence="6">
    <location>
        <begin position="3343"/>
        <end position="3380"/>
    </location>
</feature>
<dbReference type="InterPro" id="IPR001715">
    <property type="entry name" value="CH_dom"/>
</dbReference>
<reference evidence="10" key="1">
    <citation type="submission" date="2023-11" db="UniProtKB">
        <authorList>
            <consortium name="WormBaseParasite"/>
        </authorList>
    </citation>
    <scope>IDENTIFICATION</scope>
</reference>
<feature type="domain" description="Calponin-homology (CH)" evidence="8">
    <location>
        <begin position="70"/>
        <end position="173"/>
    </location>
</feature>
<dbReference type="Proteomes" id="UP000050791">
    <property type="component" value="Unassembled WGS sequence"/>
</dbReference>
<dbReference type="Pfam" id="PF00435">
    <property type="entry name" value="Spectrin"/>
    <property type="match status" value="3"/>
</dbReference>
<feature type="region of interest" description="Disordered" evidence="6">
    <location>
        <begin position="1378"/>
        <end position="1415"/>
    </location>
</feature>
<dbReference type="Gene3D" id="2.30.29.30">
    <property type="entry name" value="Pleckstrin-homology domain (PH domain)/Phosphotyrosine-binding domain (PTB)"/>
    <property type="match status" value="1"/>
</dbReference>
<protein>
    <recommendedName>
        <fullName evidence="11">Calponin-homology (CH) domain-containing protein</fullName>
    </recommendedName>
</protein>
<dbReference type="Pfam" id="PF15410">
    <property type="entry name" value="PH_9"/>
    <property type="match status" value="1"/>
</dbReference>
<feature type="domain" description="PH" evidence="7">
    <location>
        <begin position="3115"/>
        <end position="3234"/>
    </location>
</feature>
<evidence type="ECO:0000313" key="10">
    <source>
        <dbReference type="WBParaSite" id="SMTH1_102750.1"/>
    </source>
</evidence>
<dbReference type="Gene3D" id="1.10.418.10">
    <property type="entry name" value="Calponin-like domain"/>
    <property type="match status" value="2"/>
</dbReference>
<dbReference type="GO" id="GO:0051693">
    <property type="term" value="P:actin filament capping"/>
    <property type="evidence" value="ECO:0007669"/>
    <property type="project" value="UniProtKB-KW"/>
</dbReference>
<dbReference type="InterPro" id="IPR041681">
    <property type="entry name" value="PH_9"/>
</dbReference>
<dbReference type="SMART" id="SM00033">
    <property type="entry name" value="CH"/>
    <property type="match status" value="2"/>
</dbReference>
<sequence>MSLNLYEASRIKNRAEERDHIQKCLFTNWINAQLDGVFSSEFLTYLSYPNDLHNSWAYHNSSMNRLPHSPSWETSPSTHRSYAIGHTYLVKELYNDLRDGRILLRLLELLSGKQFTRINHSRMRIHQLENINKALDFLYEEGAHLENIGAQDIVDGNPRITLGLIWTIILHYQVQDIVVKESDETGEVRHARDALLLWCQLKTAGYPQVEVVDFTKSWRDSLAFAALLHRHYPDLIDYERIRHIDSLQVRLEIIFQRAYLHLGIPILIESKDFTQTCWLEERCVMTVVATWYRYLTSSHNTKLSSERVSKVIQHSLIISHKIFDYIKQAKRWLKWSNVKIKQINQLLIKLQESNQIRNELDVKQELQNLMIWRRKEKAEKMSELVQLETLLTEIHTSQLAESHRLFKPPNGFSLNDLEESWKCLITVEHNCHLAIVDELIRRENVSLLGIKYERKIELCLNWLQENIKIINLASQTDDMKLLEQMNLFEVYLIHHLTTTHEQSQEFQQEFPLHHLINSRHQITSSQQKHSAFMNDIEIYIQLKLHKLNELLQLLTVSSMPQLQWDKYQKQWDHLLMTNHLLQIKLCNRANDLKLCQEWLDYLLQFNDQLEIINNQLKQLNQFIKENKTNSVDTYLDQLQIDINQLVIWIESVKTLLYRIDHSEEKDLDNDDHNNHQSRSYLQINIMHSLESIQRYHLYLEKILLDISQWNTTIKNVYRLLNEMNEELLWIKDQNDSIKPLEFLKEELVENFGQVGVQTHHLQCRLHLLNNELQLRYGINYYDHHFTSSNQTLYEELQQITTKLNPMNFNQLTMNDICLMSIFNNTHLDEYKSNETEEYHGNEIIGDLKKCPIVRIYEDIILSLGNMHLSNFPLDNSTCTNDQNVHHEERCAKVVEFVKLLQRQWSKLLIAINDINVKLARHHQYLNGLYSLVILNTKIEEINLRICETYNGVQLTSMLADCCLEPVRDKSTQNEVIDTYKMRMKSTKMNKNVITHTLGEQNAITISKEIVINSTLRQMDHIIEQLKLFTTQLNRLQNEVYAFLPARSILNENDYSVFHLLKTKLNHLYRSRKSCVEVTFQSAKQQNTNNEDNYSSDRSDEVSLTGLRTVGSSFQEDIDSVISKFSLEDDKEEKIDKNQIPTTTTLHETLDLQQTDCEMTLATTESENSLQGIMFKSTKSIISSTEGNEANKYSEHNYRTPMNSPEEHELHILLLPHVSMLAHHLLNRLSFIHMHFIDCLENSLKIRDKLELRRDVLRLVDNIVSMGNWIEEKERILLTFNPVIYPSMEFLKSLPIPCPITVTEEIIHSLSQLSIQAYRFKTFEHELISHANLRLSEIGMLNEGLSENLKKLDKERDFSILQFIQSTIKLNLSIEDYVDDDEDDVDDDDNEEAHEEEDSSESRDKPYEISVDKESSQEFVETNHENKMFYRRISKNVSDEQTDDNNVDKPKYSKLLDYINKKWQRLKLLLNARRERFELAAYLSKYHTLCQSTKEWIIRKRELLISTDDLGTDLNSVMQLQRRLLGWEKDFIALQDEIQSLNVEGERLLKALVEEAPQRRDLYLISGELYASKEVNHLRLELNQEWELLQVELKSRQDKLLASAELQQFFQGLDDNQLWLRNIEIRVATHQLPLSVEEAKAEIDIHKELGEEILARKDEYSDLISYGRCITAGETDLHYIQLDERLDRLENGWSELMQMWTYEQKLLQQNLNFQMFLRDAHLFETLLSTQESKLMNYQLIKQKNTTDIVAALKSQNEIVQCLINANESLNHLCDTGNQLIIDKVYSMEKIQNRIFFIKNRYITLLDEARTLVDSTKDLIALRENMQQIQTLQEWLIEKKELVEEYDQAGKLSNMSSLVPYKVFVSKQYTQHRVLESEIESNNDRIEQVFQNVVNTIVQYPRIADQLSESLGNLMILWESLRKLIRERGDYMVQLHRAIIFEDGYNELNRWLDKFFIEFLSFKSFDQLKQFEAYAEQDPSIMVESFIEQFTSEYNQNMKMIEGTTESSSDIMEYLIENKFMNQNWTNKANIPGCTSMNEVSSYLNKMIECLINIDVKKKLLVELHEHSKILSNLDNQNQNTEVKLKMQSLIKKFWKIQIFVYEHTEELKAQKHIYQLYRDLENERIWTHEKLLLADNTYIGRSLFAVNQLIRQHQLLIKEVANRRNRMEIAIQDADNIITKFQSTFEIFIDDDCKTIQQSKIRSSEKTMTIQTDNHSMIQIELSTDIGVKYKIPKKILIDLHTLVIELRYDLKNLIDRMSKRTERLNIGFQCFTHLDEFAELRSWLQECEDMLLLESRASRDIITAKTELKKHAHIEFRVNTLLANCVRDFNQKSLKLINEFLERKEKYKNQLDLIKTNENLQKVVEQLSAMQVEKRTTHSQWSQSILHDENMNKVKQSSFENLINRRKLRSQIKQIRKRIQVIQSIQRIMDRQYASLLDVCVQKRQRLEEILSLSIVYEEVSELKNWLNQQITIASSTYTGRSLNECVCIINRFMHFGENLLGESFTSFVEVELHSFDPISTVYTINITDQFVHTSGLASERTARVMNMCRCLIRTKHSDSPRIAFWQDIISETWADLRELICSRVKLLISAAHRFIFIIRCSSLHCIVIVNLKVIIFHPLAHSLLITGNFETCSRKIDQLSQSIGKDVQAICKQLSLLSAFEQDVQALEPLINWVEKAADYLLPLYSGNWIKRLKKPHDILLSVWYQLKDKTHLRRIRLKRSIALYRWISNLDAFFNWTQQCQKELERIEMDIWNMNPPQSTVIKKSNHITTENIKYAIGQALQLRAELNARDDKVKSYLEEGKRLKASFKQHLMQYDRSRYEKCHQPYEMSQLYSKIAMRKQHGTNNPTDEIQICKISEQRKKLRNNTLQNVNVTDKHYIKEKVERHSRIGAVRSISSDPHLESVRLNANYSQKSDSSSMALNQMDLQNESDMGDEEDQIITDLQLRMTRLVTSWYNLHKKWHQIYERLELQLSINEFASVADSLEHWLVLHSAEVECLDMGDSIKETQILIDRLNVLDRNILPQISRYEKLKQLTKFELAEIEENMMNVPISCVNIVHSSDLENIQTLLNYYELNETDASNDFDDSKQNVDTMTDENVNDTTDSPEVSWEVAEDSISDYLMRKHEWINHNCKSRDRSWHELYMVLNTSVKQLLAYKNKSDYNEDNPQSNTFRGETGLLVGQNLLTACETKDYTKRSNTFRITSTATGARYLFQAQTSEIMRKWLDLIQNINRQTRSTSGPTLITLSRPSEEFQNPLVIVDIHETLTTSKKLTLTQMLRSKTTNQISCMRRHSSTQDNDLTNNILENTESPQIRMKRFPSVRTMKVFSPRQVVRWLTFKYSSFSPSSSSSMSHQTPKLIRSSTSHNMESEQSGQPTPLLRKSLTYGSLHKISRFSITPKSHKDT</sequence>
<dbReference type="InterPro" id="IPR018159">
    <property type="entry name" value="Spectrin/alpha-actinin"/>
</dbReference>
<evidence type="ECO:0000256" key="5">
    <source>
        <dbReference type="SAM" id="Coils"/>
    </source>
</evidence>
<dbReference type="PROSITE" id="PS50021">
    <property type="entry name" value="CH"/>
    <property type="match status" value="2"/>
</dbReference>
<organism evidence="9 10">
    <name type="scientific">Schistosoma mattheei</name>
    <dbReference type="NCBI Taxonomy" id="31246"/>
    <lineage>
        <taxon>Eukaryota</taxon>
        <taxon>Metazoa</taxon>
        <taxon>Spiralia</taxon>
        <taxon>Lophotrochozoa</taxon>
        <taxon>Platyhelminthes</taxon>
        <taxon>Trematoda</taxon>
        <taxon>Digenea</taxon>
        <taxon>Strigeidida</taxon>
        <taxon>Schistosomatoidea</taxon>
        <taxon>Schistosomatidae</taxon>
        <taxon>Schistosoma</taxon>
    </lineage>
</organism>
<dbReference type="InterPro" id="IPR002017">
    <property type="entry name" value="Spectrin_repeat"/>
</dbReference>
<dbReference type="CDD" id="cd00176">
    <property type="entry name" value="SPEC"/>
    <property type="match status" value="1"/>
</dbReference>
<proteinExistence type="inferred from homology"/>
<dbReference type="SMART" id="SM00233">
    <property type="entry name" value="PH"/>
    <property type="match status" value="1"/>
</dbReference>
<evidence type="ECO:0008006" key="11">
    <source>
        <dbReference type="Google" id="ProtNLM"/>
    </source>
</evidence>
<evidence type="ECO:0000256" key="6">
    <source>
        <dbReference type="SAM" id="MobiDB-lite"/>
    </source>
</evidence>
<feature type="domain" description="Calponin-homology (CH)" evidence="8">
    <location>
        <begin position="189"/>
        <end position="296"/>
    </location>
</feature>
<keyword evidence="5" id="KW-0175">Coiled coil</keyword>
<dbReference type="WBParaSite" id="SMTH1_102750.1">
    <property type="protein sequence ID" value="SMTH1_102750.1"/>
    <property type="gene ID" value="SMTH1_102750"/>
</dbReference>
<dbReference type="PROSITE" id="PS50003">
    <property type="entry name" value="PH_DOMAIN"/>
    <property type="match status" value="1"/>
</dbReference>
<dbReference type="PROSITE" id="PS00020">
    <property type="entry name" value="ACTININ_2"/>
    <property type="match status" value="1"/>
</dbReference>
<dbReference type="SUPFAM" id="SSF46966">
    <property type="entry name" value="Spectrin repeat"/>
    <property type="match status" value="9"/>
</dbReference>
<dbReference type="Gene3D" id="1.20.58.60">
    <property type="match status" value="9"/>
</dbReference>
<dbReference type="Pfam" id="PF00307">
    <property type="entry name" value="CH"/>
    <property type="match status" value="2"/>
</dbReference>
<evidence type="ECO:0000256" key="3">
    <source>
        <dbReference type="ARBA" id="ARBA00022737"/>
    </source>
</evidence>
<name>A0AA85ATG6_9TREM</name>
<dbReference type="GO" id="GO:0003779">
    <property type="term" value="F:actin binding"/>
    <property type="evidence" value="ECO:0007669"/>
    <property type="project" value="UniProtKB-KW"/>
</dbReference>
<evidence type="ECO:0000256" key="2">
    <source>
        <dbReference type="ARBA" id="ARBA00022467"/>
    </source>
</evidence>